<dbReference type="InterPro" id="IPR011527">
    <property type="entry name" value="ABC1_TM_dom"/>
</dbReference>
<evidence type="ECO:0000313" key="14">
    <source>
        <dbReference type="Proteomes" id="UP000694044"/>
    </source>
</evidence>
<feature type="transmembrane region" description="Helical" evidence="10">
    <location>
        <begin position="730"/>
        <end position="754"/>
    </location>
</feature>
<keyword evidence="4 10" id="KW-0812">Transmembrane</keyword>
<dbReference type="EMBL" id="JAGDFM010000090">
    <property type="protein sequence ID" value="KAG7386917.1"/>
    <property type="molecule type" value="Genomic_DNA"/>
</dbReference>
<feature type="domain" description="ABC transporter" evidence="11">
    <location>
        <begin position="419"/>
        <end position="642"/>
    </location>
</feature>
<evidence type="ECO:0000313" key="13">
    <source>
        <dbReference type="EMBL" id="KAG7386917.1"/>
    </source>
</evidence>
<keyword evidence="9 10" id="KW-0472">Membrane</keyword>
<feature type="transmembrane region" description="Helical" evidence="10">
    <location>
        <begin position="102"/>
        <end position="123"/>
    </location>
</feature>
<dbReference type="InterPro" id="IPR003593">
    <property type="entry name" value="AAA+_ATPase"/>
</dbReference>
<evidence type="ECO:0000256" key="10">
    <source>
        <dbReference type="SAM" id="Phobius"/>
    </source>
</evidence>
<comment type="similarity">
    <text evidence="2">Belongs to the ABC transporter superfamily. ABCC family. Conjugate transporter (TC 3.A.1.208) subfamily.</text>
</comment>
<evidence type="ECO:0000259" key="12">
    <source>
        <dbReference type="PROSITE" id="PS50929"/>
    </source>
</evidence>
<evidence type="ECO:0000259" key="11">
    <source>
        <dbReference type="PROSITE" id="PS50893"/>
    </source>
</evidence>
<evidence type="ECO:0000256" key="2">
    <source>
        <dbReference type="ARBA" id="ARBA00009726"/>
    </source>
</evidence>
<evidence type="ECO:0000256" key="5">
    <source>
        <dbReference type="ARBA" id="ARBA00022737"/>
    </source>
</evidence>
<dbReference type="FunFam" id="3.40.50.300:FF:000610">
    <property type="entry name" value="Multidrug resistance-associated ABC transporter"/>
    <property type="match status" value="1"/>
</dbReference>
<dbReference type="CDD" id="cd03250">
    <property type="entry name" value="ABCC_MRP_domain1"/>
    <property type="match status" value="1"/>
</dbReference>
<feature type="transmembrane region" description="Helical" evidence="10">
    <location>
        <begin position="919"/>
        <end position="939"/>
    </location>
</feature>
<keyword evidence="6" id="KW-0547">Nucleotide-binding</keyword>
<dbReference type="InterPro" id="IPR044746">
    <property type="entry name" value="ABCC_6TM_D1"/>
</dbReference>
<dbReference type="InterPro" id="IPR017871">
    <property type="entry name" value="ABC_transporter-like_CS"/>
</dbReference>
<dbReference type="InterPro" id="IPR003439">
    <property type="entry name" value="ABC_transporter-like_ATP-bd"/>
</dbReference>
<feature type="transmembrane region" description="Helical" evidence="10">
    <location>
        <begin position="826"/>
        <end position="846"/>
    </location>
</feature>
<comment type="subcellular location">
    <subcellularLocation>
        <location evidence="1">Vacuole membrane</location>
        <topology evidence="1">Multi-pass membrane protein</topology>
    </subcellularLocation>
</comment>
<feature type="transmembrane region" description="Helical" evidence="10">
    <location>
        <begin position="234"/>
        <end position="260"/>
    </location>
</feature>
<keyword evidence="8 10" id="KW-1133">Transmembrane helix</keyword>
<dbReference type="GO" id="GO:0140359">
    <property type="term" value="F:ABC-type transporter activity"/>
    <property type="evidence" value="ECO:0007669"/>
    <property type="project" value="InterPro"/>
</dbReference>
<dbReference type="PANTHER" id="PTHR24223">
    <property type="entry name" value="ATP-BINDING CASSETTE SUB-FAMILY C"/>
    <property type="match status" value="1"/>
</dbReference>
<feature type="domain" description="ABC transmembrane type-1" evidence="12">
    <location>
        <begin position="103"/>
        <end position="381"/>
    </location>
</feature>
<keyword evidence="14" id="KW-1185">Reference proteome</keyword>
<dbReference type="Pfam" id="PF00005">
    <property type="entry name" value="ABC_tran"/>
    <property type="match status" value="2"/>
</dbReference>
<dbReference type="CDD" id="cd18580">
    <property type="entry name" value="ABC_6TM_ABCC_D2"/>
    <property type="match status" value="1"/>
</dbReference>
<dbReference type="GO" id="GO:0005774">
    <property type="term" value="C:vacuolar membrane"/>
    <property type="evidence" value="ECO:0007669"/>
    <property type="project" value="UniProtKB-SubCell"/>
</dbReference>
<dbReference type="FunFam" id="1.20.1560.10:FF:000063">
    <property type="entry name" value="Multidrug resistance protein ABC transporter"/>
    <property type="match status" value="1"/>
</dbReference>
<accession>A0A8T1VZT2</accession>
<proteinExistence type="inferred from homology"/>
<dbReference type="PROSITE" id="PS50929">
    <property type="entry name" value="ABC_TM1F"/>
    <property type="match status" value="2"/>
</dbReference>
<dbReference type="OrthoDB" id="201048at2759"/>
<evidence type="ECO:0000256" key="4">
    <source>
        <dbReference type="ARBA" id="ARBA00022692"/>
    </source>
</evidence>
<organism evidence="13 14">
    <name type="scientific">Phytophthora pseudosyringae</name>
    <dbReference type="NCBI Taxonomy" id="221518"/>
    <lineage>
        <taxon>Eukaryota</taxon>
        <taxon>Sar</taxon>
        <taxon>Stramenopiles</taxon>
        <taxon>Oomycota</taxon>
        <taxon>Peronosporomycetes</taxon>
        <taxon>Peronosporales</taxon>
        <taxon>Peronosporaceae</taxon>
        <taxon>Phytophthora</taxon>
    </lineage>
</organism>
<sequence length="1252" mass="136360">MSSLLGKTQRNAPTYATFGKSELTEPGPRDGAQAASCQSRLLFSFAGPLMQLGAERQLTNDDLWALEHANQTKTAFADFTRHFDASGGSLFHAVARSYGCKLAICGAASLISAACSLLAPAVLHHVLEAFAAPVTDLGDLSIWLGLFFASRLANALVSTHVAYYLDVLGLRLTSALKALLFQKTLRRAASKAASGDGADISNLFTSDANSVSTVAHYVNSAWILPIQVGGVVYMLYWVIGAAAFAGLAVIGLSTLAGMLVGKVSVDAFRKMMQQRDGRMKAIKEVFGAIQVVKLNAWEEKLAERVAERRATEMKALRSFLLTCSLEELVVWASPVLVSIVSLAVYSVSMGQPLTAAKAFTALALFNALRAPLQDLPSVIQSCLHAKVALDRISNYLSQADYEASNVLREDATEAEDVAISVENGSFGWKADSPVLANVNLRVKKGDLVVVHGAVGAGKSSLCSAMLGETQKLSGKVFVRGGVAYYSQQPWIQHMSIRDNILFGQDYDGTKYHKVLDACALLPDLKQFPSGDATEIGHKGVNLSGGQKARVSLARACYSDADVLLLDSPLAAVDASVQGEIFNKCICELLEDKTVVLVTHNPDVMKSLAVNYSVVVENGIVQGERRDPERRRSVYSKRQSRAEVKEVAKEVDDQCTKGQFVEEEVRREGRVTSEVFWVYFKALGGLKMCAVVLASQLLWQGFQIGSDLWLSHWTSEDEVANSEKAKTNMTIYALLGGGGALMVLIRSVCVVLVGLGGARHLFGAMTDALLHAPMRFFDTNPIGRIVNRYTTDMGSIDFRMPLIYGGFLADFFVAVCQLVTAAYMVNFLGLLVIPLAWIYVKVANFYLSSSSEITRLQRVVSSPVLSLVSQCEEGATVIRAFGRECISRMAGEMFQRIDQSNRAAYVKAVTEKWYIARIQLVGCAVVVGIVSALVYLRAFLSPGLVGMAFTYALNVDGGLANIVRQWSYVELIMVSPERVMEYASLPPEGNNKAVVVEPALEWPHKGTVEFENVVFSYSGSGDDAVLKNLSFSIQSNEKVGIVGRTGAGKSSLTMALFRMNELMSGRIVINGTDISTLPIRTLRSRMSIIPQSPVLFKGTLRAYMDPFSEFTDADIWAAFEKVNLKKQIGALENQLSYELTENGENFSVGERQLLCMACALLNRSRIVVMDEATASIDHATEQKLQEMITRDFQDATVLTIAHRLTTVLDSDRILVLSDGKAVEFDTPQNLVKDSKGVFYQLAKEGGYLDKLLV</sequence>
<dbReference type="GO" id="GO:0005524">
    <property type="term" value="F:ATP binding"/>
    <property type="evidence" value="ECO:0007669"/>
    <property type="project" value="UniProtKB-KW"/>
</dbReference>
<dbReference type="InterPro" id="IPR050173">
    <property type="entry name" value="ABC_transporter_C-like"/>
</dbReference>
<dbReference type="PROSITE" id="PS50893">
    <property type="entry name" value="ABC_TRANSPORTER_2"/>
    <property type="match status" value="2"/>
</dbReference>
<evidence type="ECO:0000256" key="6">
    <source>
        <dbReference type="ARBA" id="ARBA00022741"/>
    </source>
</evidence>
<dbReference type="PANTHER" id="PTHR24223:SF443">
    <property type="entry name" value="MULTIDRUG-RESISTANCE LIKE PROTEIN 1, ISOFORM I"/>
    <property type="match status" value="1"/>
</dbReference>
<dbReference type="SMART" id="SM00382">
    <property type="entry name" value="AAA"/>
    <property type="match status" value="2"/>
</dbReference>
<feature type="domain" description="ABC transmembrane type-1" evidence="12">
    <location>
        <begin position="689"/>
        <end position="970"/>
    </location>
</feature>
<dbReference type="InterPro" id="IPR044726">
    <property type="entry name" value="ABCC_6TM_D2"/>
</dbReference>
<feature type="domain" description="ABC transporter" evidence="11">
    <location>
        <begin position="1007"/>
        <end position="1242"/>
    </location>
</feature>
<dbReference type="FunFam" id="3.40.50.300:FF:000997">
    <property type="entry name" value="Multidrug resistance-associated protein 1"/>
    <property type="match status" value="1"/>
</dbReference>
<evidence type="ECO:0000256" key="8">
    <source>
        <dbReference type="ARBA" id="ARBA00022989"/>
    </source>
</evidence>
<comment type="caution">
    <text evidence="13">The sequence shown here is derived from an EMBL/GenBank/DDBJ whole genome shotgun (WGS) entry which is preliminary data.</text>
</comment>
<dbReference type="AlphaFoldDB" id="A0A8T1VZT2"/>
<dbReference type="FunFam" id="1.20.1560.10:FF:000006">
    <property type="entry name" value="ATP-binding cassette, sub-family C (CFTR/MRP), member 9"/>
    <property type="match status" value="1"/>
</dbReference>
<dbReference type="Proteomes" id="UP000694044">
    <property type="component" value="Unassembled WGS sequence"/>
</dbReference>
<evidence type="ECO:0000256" key="1">
    <source>
        <dbReference type="ARBA" id="ARBA00004128"/>
    </source>
</evidence>
<evidence type="ECO:0000256" key="9">
    <source>
        <dbReference type="ARBA" id="ARBA00023136"/>
    </source>
</evidence>
<keyword evidence="3" id="KW-0813">Transport</keyword>
<dbReference type="PROSITE" id="PS00211">
    <property type="entry name" value="ABC_TRANSPORTER_1"/>
    <property type="match status" value="1"/>
</dbReference>
<gene>
    <name evidence="13" type="ORF">PHYPSEUDO_015122</name>
</gene>
<protein>
    <recommendedName>
        <fullName evidence="15">Multidrug resistance-associated protein 1</fullName>
    </recommendedName>
</protein>
<name>A0A8T1VZT2_9STRA</name>
<dbReference type="Pfam" id="PF00664">
    <property type="entry name" value="ABC_membrane"/>
    <property type="match status" value="2"/>
</dbReference>
<keyword evidence="5" id="KW-0677">Repeat</keyword>
<reference evidence="13" key="1">
    <citation type="submission" date="2021-02" db="EMBL/GenBank/DDBJ databases">
        <authorList>
            <person name="Palmer J.M."/>
        </authorList>
    </citation>
    <scope>NUCLEOTIDE SEQUENCE</scope>
    <source>
        <strain evidence="13">SCRP734</strain>
    </source>
</reference>
<evidence type="ECO:0000256" key="7">
    <source>
        <dbReference type="ARBA" id="ARBA00022840"/>
    </source>
</evidence>
<dbReference type="GO" id="GO:0016887">
    <property type="term" value="F:ATP hydrolysis activity"/>
    <property type="evidence" value="ECO:0007669"/>
    <property type="project" value="InterPro"/>
</dbReference>
<keyword evidence="7" id="KW-0067">ATP-binding</keyword>
<feature type="transmembrane region" description="Helical" evidence="10">
    <location>
        <begin position="801"/>
        <end position="820"/>
    </location>
</feature>
<evidence type="ECO:0008006" key="15">
    <source>
        <dbReference type="Google" id="ProtNLM"/>
    </source>
</evidence>
<dbReference type="CDD" id="cd03244">
    <property type="entry name" value="ABCC_MRP_domain2"/>
    <property type="match status" value="1"/>
</dbReference>
<evidence type="ECO:0000256" key="3">
    <source>
        <dbReference type="ARBA" id="ARBA00022448"/>
    </source>
</evidence>
<feature type="transmembrane region" description="Helical" evidence="10">
    <location>
        <begin position="675"/>
        <end position="698"/>
    </location>
</feature>
<dbReference type="CDD" id="cd18579">
    <property type="entry name" value="ABC_6TM_ABCC_D1"/>
    <property type="match status" value="1"/>
</dbReference>